<dbReference type="PROSITE" id="PS50262">
    <property type="entry name" value="G_PROTEIN_RECEP_F1_2"/>
    <property type="match status" value="1"/>
</dbReference>
<dbReference type="OMA" id="EMDRPIS"/>
<evidence type="ECO:0000256" key="6">
    <source>
        <dbReference type="ARBA" id="ARBA00023136"/>
    </source>
</evidence>
<reference evidence="13 14" key="1">
    <citation type="journal article" date="2019" name="Proc. Natl. Acad. Sci. U.S.A.">
        <title>Regulatory changes in pterin and carotenoid genes underlie balanced color polymorphisms in the wall lizard.</title>
        <authorList>
            <person name="Andrade P."/>
            <person name="Pinho C."/>
            <person name="Perez I de Lanuza G."/>
            <person name="Afonso S."/>
            <person name="Brejcha J."/>
            <person name="Rubin C.J."/>
            <person name="Wallerman O."/>
            <person name="Pereira P."/>
            <person name="Sabatino S.J."/>
            <person name="Bellati A."/>
            <person name="Pellitteri-Rosa D."/>
            <person name="Bosakova Z."/>
            <person name="Bunikis I."/>
            <person name="Carretero M.A."/>
            <person name="Feiner N."/>
            <person name="Marsik P."/>
            <person name="Pauperio F."/>
            <person name="Salvi D."/>
            <person name="Soler L."/>
            <person name="While G.M."/>
            <person name="Uller T."/>
            <person name="Font E."/>
            <person name="Andersson L."/>
            <person name="Carneiro M."/>
        </authorList>
    </citation>
    <scope>NUCLEOTIDE SEQUENCE</scope>
</reference>
<dbReference type="GO" id="GO:0005886">
    <property type="term" value="C:plasma membrane"/>
    <property type="evidence" value="ECO:0007669"/>
    <property type="project" value="UniProtKB-SubCell"/>
</dbReference>
<sequence>MWVDGAWTGSEHDNSSYTGQENDWYNPLKEAIFYMFSLVICCAGFLGNGTTIWLLSFCTKKNQFTTYILNLAVADFAFLMTVEIYHCIALTRLGKDASLITLHLLMFTYNTDLLLLTAISIDRCVSVLFPIWHRCHRPTHLSTTVCSLIWVLCFLFTIILYILQLFSIFSYYFTASFQLLLSALLCLALMTISTVILFIKVCFKSRQRKRGRLLMVILLTLLFFLVLAFPLDALIALNHFLAFDIPDLQHYAFLCATLNSSANPLIYFLVGRKKRGRSKESLQVILQRALNVEEDNGQEMDRPISNPLMILT</sequence>
<evidence type="ECO:0000256" key="9">
    <source>
        <dbReference type="ARBA" id="ARBA00061394"/>
    </source>
</evidence>
<feature type="transmembrane region" description="Helical" evidence="11">
    <location>
        <begin position="67"/>
        <end position="93"/>
    </location>
</feature>
<dbReference type="Proteomes" id="UP000472272">
    <property type="component" value="Chromosome 7"/>
</dbReference>
<keyword evidence="6 11" id="KW-0472">Membrane</keyword>
<dbReference type="InterPro" id="IPR017452">
    <property type="entry name" value="GPCR_Rhodpsn_7TM"/>
</dbReference>
<dbReference type="InterPro" id="IPR026234">
    <property type="entry name" value="MRGPCRFAMILY"/>
</dbReference>
<dbReference type="InterPro" id="IPR000276">
    <property type="entry name" value="GPCR_Rhodpsn"/>
</dbReference>
<dbReference type="Ensembl" id="ENSPMRT00000025853.1">
    <property type="protein sequence ID" value="ENSPMRP00000024370.1"/>
    <property type="gene ID" value="ENSPMRG00000015749.1"/>
</dbReference>
<evidence type="ECO:0000256" key="8">
    <source>
        <dbReference type="ARBA" id="ARBA00023224"/>
    </source>
</evidence>
<dbReference type="GeneTree" id="ENSGT01030000234639"/>
<evidence type="ECO:0000256" key="4">
    <source>
        <dbReference type="ARBA" id="ARBA00022989"/>
    </source>
</evidence>
<protein>
    <submittedName>
        <fullName evidence="13">Mas-related G-protein coupled receptor member H-like</fullName>
    </submittedName>
</protein>
<keyword evidence="5 10" id="KW-0297">G-protein coupled receptor</keyword>
<evidence type="ECO:0000256" key="11">
    <source>
        <dbReference type="SAM" id="Phobius"/>
    </source>
</evidence>
<dbReference type="Pfam" id="PF00001">
    <property type="entry name" value="7tm_1"/>
    <property type="match status" value="1"/>
</dbReference>
<name>A0A670JK57_PODMU</name>
<dbReference type="AlphaFoldDB" id="A0A670JK57"/>
<keyword evidence="8 10" id="KW-0807">Transducer</keyword>
<keyword evidence="2" id="KW-1003">Cell membrane</keyword>
<proteinExistence type="inferred from homology"/>
<dbReference type="PRINTS" id="PR00237">
    <property type="entry name" value="GPCRRHODOPSN"/>
</dbReference>
<accession>A0A670JK57</accession>
<feature type="domain" description="G-protein coupled receptors family 1 profile" evidence="12">
    <location>
        <begin position="47"/>
        <end position="267"/>
    </location>
</feature>
<dbReference type="PROSITE" id="PS00237">
    <property type="entry name" value="G_PROTEIN_RECEP_F1_1"/>
    <property type="match status" value="1"/>
</dbReference>
<organism evidence="13 14">
    <name type="scientific">Podarcis muralis</name>
    <name type="common">Wall lizard</name>
    <name type="synonym">Lacerta muralis</name>
    <dbReference type="NCBI Taxonomy" id="64176"/>
    <lineage>
        <taxon>Eukaryota</taxon>
        <taxon>Metazoa</taxon>
        <taxon>Chordata</taxon>
        <taxon>Craniata</taxon>
        <taxon>Vertebrata</taxon>
        <taxon>Euteleostomi</taxon>
        <taxon>Lepidosauria</taxon>
        <taxon>Squamata</taxon>
        <taxon>Bifurcata</taxon>
        <taxon>Unidentata</taxon>
        <taxon>Episquamata</taxon>
        <taxon>Laterata</taxon>
        <taxon>Lacertibaenia</taxon>
        <taxon>Lacertidae</taxon>
        <taxon>Podarcis</taxon>
    </lineage>
</organism>
<evidence type="ECO:0000256" key="10">
    <source>
        <dbReference type="RuleBase" id="RU000688"/>
    </source>
</evidence>
<evidence type="ECO:0000313" key="13">
    <source>
        <dbReference type="Ensembl" id="ENSPMRP00000024370.1"/>
    </source>
</evidence>
<feature type="transmembrane region" description="Helical" evidence="11">
    <location>
        <begin position="213"/>
        <end position="231"/>
    </location>
</feature>
<feature type="transmembrane region" description="Helical" evidence="11">
    <location>
        <begin position="145"/>
        <end position="173"/>
    </location>
</feature>
<comment type="similarity">
    <text evidence="9">Belongs to the G-protein coupled receptor 1 family. Mas subfamily.</text>
</comment>
<evidence type="ECO:0000256" key="7">
    <source>
        <dbReference type="ARBA" id="ARBA00023170"/>
    </source>
</evidence>
<feature type="transmembrane region" description="Helical" evidence="11">
    <location>
        <begin position="251"/>
        <end position="270"/>
    </location>
</feature>
<evidence type="ECO:0000256" key="5">
    <source>
        <dbReference type="ARBA" id="ARBA00023040"/>
    </source>
</evidence>
<dbReference type="PANTHER" id="PTHR11334:SF68">
    <property type="entry name" value="G-PROTEIN COUPLED RECEPTORS FAMILY 1 PROFILE DOMAIN-CONTAINING PROTEIN-RELATED"/>
    <property type="match status" value="1"/>
</dbReference>
<feature type="transmembrane region" description="Helical" evidence="11">
    <location>
        <begin position="31"/>
        <end position="55"/>
    </location>
</feature>
<keyword evidence="3 10" id="KW-0812">Transmembrane</keyword>
<reference evidence="13" key="2">
    <citation type="submission" date="2025-08" db="UniProtKB">
        <authorList>
            <consortium name="Ensembl"/>
        </authorList>
    </citation>
    <scope>IDENTIFICATION</scope>
</reference>
<evidence type="ECO:0000313" key="14">
    <source>
        <dbReference type="Proteomes" id="UP000472272"/>
    </source>
</evidence>
<evidence type="ECO:0000256" key="1">
    <source>
        <dbReference type="ARBA" id="ARBA00004651"/>
    </source>
</evidence>
<dbReference type="SUPFAM" id="SSF81321">
    <property type="entry name" value="Family A G protein-coupled receptor-like"/>
    <property type="match status" value="1"/>
</dbReference>
<dbReference type="FunFam" id="1.20.1070.10:FF:000193">
    <property type="entry name" value="Mas-related G-protein coupled receptor member E"/>
    <property type="match status" value="1"/>
</dbReference>
<reference evidence="13" key="3">
    <citation type="submission" date="2025-09" db="UniProtKB">
        <authorList>
            <consortium name="Ensembl"/>
        </authorList>
    </citation>
    <scope>IDENTIFICATION</scope>
</reference>
<keyword evidence="4 11" id="KW-1133">Transmembrane helix</keyword>
<dbReference type="Gene3D" id="1.20.1070.10">
    <property type="entry name" value="Rhodopsin 7-helix transmembrane proteins"/>
    <property type="match status" value="1"/>
</dbReference>
<evidence type="ECO:0000256" key="2">
    <source>
        <dbReference type="ARBA" id="ARBA00022475"/>
    </source>
</evidence>
<evidence type="ECO:0000259" key="12">
    <source>
        <dbReference type="PROSITE" id="PS50262"/>
    </source>
</evidence>
<evidence type="ECO:0000256" key="3">
    <source>
        <dbReference type="ARBA" id="ARBA00022692"/>
    </source>
</evidence>
<dbReference type="GO" id="GO:0004930">
    <property type="term" value="F:G protein-coupled receptor activity"/>
    <property type="evidence" value="ECO:0007669"/>
    <property type="project" value="UniProtKB-KW"/>
</dbReference>
<keyword evidence="7 10" id="KW-0675">Receptor</keyword>
<dbReference type="PANTHER" id="PTHR11334">
    <property type="entry name" value="MAS-RELATED G-PROTEIN COUPLED RECEPTOR"/>
    <property type="match status" value="1"/>
</dbReference>
<comment type="subcellular location">
    <subcellularLocation>
        <location evidence="1">Cell membrane</location>
        <topology evidence="1">Multi-pass membrane protein</topology>
    </subcellularLocation>
</comment>
<feature type="transmembrane region" description="Helical" evidence="11">
    <location>
        <begin position="179"/>
        <end position="201"/>
    </location>
</feature>
<gene>
    <name evidence="13" type="primary">LOC114601295</name>
</gene>
<keyword evidence="14" id="KW-1185">Reference proteome</keyword>
<dbReference type="PRINTS" id="PR02108">
    <property type="entry name" value="MRGPCRFAMILY"/>
</dbReference>